<evidence type="ECO:0000313" key="3">
    <source>
        <dbReference type="EMBL" id="NYJ36393.1"/>
    </source>
</evidence>
<organism evidence="3 4">
    <name type="scientific">Nocardiopsis aegyptia</name>
    <dbReference type="NCBI Taxonomy" id="220378"/>
    <lineage>
        <taxon>Bacteria</taxon>
        <taxon>Bacillati</taxon>
        <taxon>Actinomycetota</taxon>
        <taxon>Actinomycetes</taxon>
        <taxon>Streptosporangiales</taxon>
        <taxon>Nocardiopsidaceae</taxon>
        <taxon>Nocardiopsis</taxon>
    </lineage>
</organism>
<feature type="region of interest" description="Disordered" evidence="1">
    <location>
        <begin position="83"/>
        <end position="108"/>
    </location>
</feature>
<dbReference type="RefSeq" id="WP_179826266.1">
    <property type="nucleotide sequence ID" value="NZ_JACCFS010000001.1"/>
</dbReference>
<dbReference type="Proteomes" id="UP000572051">
    <property type="component" value="Unassembled WGS sequence"/>
</dbReference>
<keyword evidence="4" id="KW-1185">Reference proteome</keyword>
<keyword evidence="2" id="KW-1133">Transmembrane helix</keyword>
<evidence type="ECO:0000256" key="1">
    <source>
        <dbReference type="SAM" id="MobiDB-lite"/>
    </source>
</evidence>
<reference evidence="3 4" key="1">
    <citation type="submission" date="2020-07" db="EMBL/GenBank/DDBJ databases">
        <title>Sequencing the genomes of 1000 actinobacteria strains.</title>
        <authorList>
            <person name="Klenk H.-P."/>
        </authorList>
    </citation>
    <scope>NUCLEOTIDE SEQUENCE [LARGE SCALE GENOMIC DNA]</scope>
    <source>
        <strain evidence="3 4">DSM 44442</strain>
    </source>
</reference>
<protein>
    <submittedName>
        <fullName evidence="3">Uncharacterized protein</fullName>
    </submittedName>
</protein>
<evidence type="ECO:0000313" key="4">
    <source>
        <dbReference type="Proteomes" id="UP000572051"/>
    </source>
</evidence>
<feature type="transmembrane region" description="Helical" evidence="2">
    <location>
        <begin position="179"/>
        <end position="202"/>
    </location>
</feature>
<accession>A0A7Z0JBJ2</accession>
<evidence type="ECO:0000256" key="2">
    <source>
        <dbReference type="SAM" id="Phobius"/>
    </source>
</evidence>
<dbReference type="AlphaFoldDB" id="A0A7Z0JBJ2"/>
<keyword evidence="2" id="KW-0472">Membrane</keyword>
<comment type="caution">
    <text evidence="3">The sequence shown here is derived from an EMBL/GenBank/DDBJ whole genome shotgun (WGS) entry which is preliminary data.</text>
</comment>
<proteinExistence type="predicted"/>
<gene>
    <name evidence="3" type="ORF">HNR10_004274</name>
</gene>
<sequence>MELPLADGTTVRVTAGMARAVREAVFVPGYQGLVRLRRHTPHQVYRDLAEQGLATMDPRIRVAVLTTRGAGVRELLASAPAAALGGGDEESAASDDGPPPRLSVHPEVDAERAGRLAAAVRRGYHRNPPPAPLWRPPPPARPRRPARPRATAGWVVGTGALGALGLLSLAFLLGSAVMMVAGFVMMLVLGVGGGVAMVGSLLSAEVPRARPTVHDDHAAGYALAEDLRDWFVDPDMLDAPARALLGRAQRAVDSVLASSLHDQGLLLDTVRNRVVLSDVEWSIADRVRDHTRTRRTIKGIATPGEHSRRAAERAREVLDEDVSRVTERVRVLEDYAGKVSTAELAAYDRRAAARLDALTLAAGVDHRQQDEALSSLVEAQRLALRVAELSTGPEPLEGGA</sequence>
<name>A0A7Z0JBJ2_9ACTN</name>
<feature type="region of interest" description="Disordered" evidence="1">
    <location>
        <begin position="124"/>
        <end position="147"/>
    </location>
</feature>
<keyword evidence="2" id="KW-0812">Transmembrane</keyword>
<dbReference type="EMBL" id="JACCFS010000001">
    <property type="protein sequence ID" value="NYJ36393.1"/>
    <property type="molecule type" value="Genomic_DNA"/>
</dbReference>
<feature type="compositionally biased region" description="Pro residues" evidence="1">
    <location>
        <begin position="127"/>
        <end position="140"/>
    </location>
</feature>
<feature type="transmembrane region" description="Helical" evidence="2">
    <location>
        <begin position="151"/>
        <end position="173"/>
    </location>
</feature>